<protein>
    <submittedName>
        <fullName evidence="1">Uncharacterized protein</fullName>
    </submittedName>
</protein>
<dbReference type="AlphaFoldDB" id="A0A0E9T4G7"/>
<dbReference type="EMBL" id="GBXM01060001">
    <property type="protein sequence ID" value="JAH48576.1"/>
    <property type="molecule type" value="Transcribed_RNA"/>
</dbReference>
<proteinExistence type="predicted"/>
<reference evidence="1" key="2">
    <citation type="journal article" date="2015" name="Fish Shellfish Immunol.">
        <title>Early steps in the European eel (Anguilla anguilla)-Vibrio vulnificus interaction in the gills: Role of the RtxA13 toxin.</title>
        <authorList>
            <person name="Callol A."/>
            <person name="Pajuelo D."/>
            <person name="Ebbesson L."/>
            <person name="Teles M."/>
            <person name="MacKenzie S."/>
            <person name="Amaro C."/>
        </authorList>
    </citation>
    <scope>NUCLEOTIDE SEQUENCE</scope>
</reference>
<accession>A0A0E9T4G7</accession>
<organism evidence="1">
    <name type="scientific">Anguilla anguilla</name>
    <name type="common">European freshwater eel</name>
    <name type="synonym">Muraena anguilla</name>
    <dbReference type="NCBI Taxonomy" id="7936"/>
    <lineage>
        <taxon>Eukaryota</taxon>
        <taxon>Metazoa</taxon>
        <taxon>Chordata</taxon>
        <taxon>Craniata</taxon>
        <taxon>Vertebrata</taxon>
        <taxon>Euteleostomi</taxon>
        <taxon>Actinopterygii</taxon>
        <taxon>Neopterygii</taxon>
        <taxon>Teleostei</taxon>
        <taxon>Anguilliformes</taxon>
        <taxon>Anguillidae</taxon>
        <taxon>Anguilla</taxon>
    </lineage>
</organism>
<name>A0A0E9T4G7_ANGAN</name>
<sequence length="79" mass="8948">MGRSPHTSQEVIYGNVPLLVAQSSDLDTQSTHHAYSLHLLDHSSSVGNKNINCLRANVSPKFPRFHFKKKYRGEIIEPF</sequence>
<evidence type="ECO:0000313" key="1">
    <source>
        <dbReference type="EMBL" id="JAH48576.1"/>
    </source>
</evidence>
<reference evidence="1" key="1">
    <citation type="submission" date="2014-11" db="EMBL/GenBank/DDBJ databases">
        <authorList>
            <person name="Amaro Gonzalez C."/>
        </authorList>
    </citation>
    <scope>NUCLEOTIDE SEQUENCE</scope>
</reference>